<dbReference type="EMBL" id="CP051428">
    <property type="protein sequence ID" value="QJC53605.1"/>
    <property type="molecule type" value="Genomic_DNA"/>
</dbReference>
<name>A0A6H2H1T8_9BACL</name>
<dbReference type="Gene3D" id="3.40.630.30">
    <property type="match status" value="1"/>
</dbReference>
<organism evidence="2 3">
    <name type="scientific">Paenibacillus albicereus</name>
    <dbReference type="NCBI Taxonomy" id="2726185"/>
    <lineage>
        <taxon>Bacteria</taxon>
        <taxon>Bacillati</taxon>
        <taxon>Bacillota</taxon>
        <taxon>Bacilli</taxon>
        <taxon>Bacillales</taxon>
        <taxon>Paenibacillaceae</taxon>
        <taxon>Paenibacillus</taxon>
    </lineage>
</organism>
<dbReference type="InterPro" id="IPR000182">
    <property type="entry name" value="GNAT_dom"/>
</dbReference>
<gene>
    <name evidence="2" type="ORF">HGI30_20090</name>
</gene>
<keyword evidence="2" id="KW-0808">Transferase</keyword>
<feature type="domain" description="N-acetyltransferase" evidence="1">
    <location>
        <begin position="18"/>
        <end position="183"/>
    </location>
</feature>
<dbReference type="PANTHER" id="PTHR43415:SF5">
    <property type="entry name" value="ACETYLTRANSFERASE"/>
    <property type="match status" value="1"/>
</dbReference>
<dbReference type="GO" id="GO:0016747">
    <property type="term" value="F:acyltransferase activity, transferring groups other than amino-acyl groups"/>
    <property type="evidence" value="ECO:0007669"/>
    <property type="project" value="InterPro"/>
</dbReference>
<dbReference type="Proteomes" id="UP000502136">
    <property type="component" value="Chromosome"/>
</dbReference>
<dbReference type="Pfam" id="PF13302">
    <property type="entry name" value="Acetyltransf_3"/>
    <property type="match status" value="1"/>
</dbReference>
<dbReference type="AlphaFoldDB" id="A0A6H2H1T8"/>
<proteinExistence type="predicted"/>
<keyword evidence="3" id="KW-1185">Reference proteome</keyword>
<dbReference type="InterPro" id="IPR016181">
    <property type="entry name" value="Acyl_CoA_acyltransferase"/>
</dbReference>
<sequence length="192" mass="22793">MLRREDGATMYIWQGSNVRLRPIEPEDWELFHDNDLDSEGARAADAVYFPRSEEGTRRWAEKKAEEEPQGDNISLAIETREGELVGSMDAHHCEPRDGSFRYGIALFRPHWRRGYASEAVRLLLRYYFHELRYEKATAHVYAFNEPSMRFQEALGFRLEARLREQIFTNGRRHDELIYGMLRREFDARFEEA</sequence>
<protein>
    <submittedName>
        <fullName evidence="2">GNAT family N-acetyltransferase</fullName>
    </submittedName>
</protein>
<dbReference type="PROSITE" id="PS51186">
    <property type="entry name" value="GNAT"/>
    <property type="match status" value="1"/>
</dbReference>
<evidence type="ECO:0000259" key="1">
    <source>
        <dbReference type="PROSITE" id="PS51186"/>
    </source>
</evidence>
<evidence type="ECO:0000313" key="2">
    <source>
        <dbReference type="EMBL" id="QJC53605.1"/>
    </source>
</evidence>
<dbReference type="PANTHER" id="PTHR43415">
    <property type="entry name" value="SPERMIDINE N(1)-ACETYLTRANSFERASE"/>
    <property type="match status" value="1"/>
</dbReference>
<accession>A0A6H2H1T8</accession>
<reference evidence="2 3" key="1">
    <citation type="submission" date="2020-04" db="EMBL/GenBank/DDBJ databases">
        <title>Novel Paenibacillus strain UniB2 isolated from commercial digestive syrup.</title>
        <authorList>
            <person name="Thorat V."/>
            <person name="Kirdat K."/>
            <person name="Tiwarekar B."/>
            <person name="Yadav A."/>
        </authorList>
    </citation>
    <scope>NUCLEOTIDE SEQUENCE [LARGE SCALE GENOMIC DNA]</scope>
    <source>
        <strain evidence="2 3">UniB2</strain>
    </source>
</reference>
<dbReference type="SUPFAM" id="SSF55729">
    <property type="entry name" value="Acyl-CoA N-acyltransferases (Nat)"/>
    <property type="match status" value="1"/>
</dbReference>
<evidence type="ECO:0000313" key="3">
    <source>
        <dbReference type="Proteomes" id="UP000502136"/>
    </source>
</evidence>
<dbReference type="KEGG" id="palr:HGI30_20090"/>